<keyword evidence="3" id="KW-1185">Reference proteome</keyword>
<sequence>MFVMNVFCNLCLPGVRVKSSNGKVKPKNEAANGKPQSKGNNTYSEKPKSAKPKSARKNTPVTVVEESEW</sequence>
<feature type="compositionally biased region" description="Polar residues" evidence="1">
    <location>
        <begin position="34"/>
        <end position="44"/>
    </location>
</feature>
<accession>A0ABY7GD43</accession>
<dbReference type="Proteomes" id="UP001164746">
    <property type="component" value="Chromosome 17"/>
</dbReference>
<name>A0ABY7GD43_MYAAR</name>
<evidence type="ECO:0000313" key="3">
    <source>
        <dbReference type="Proteomes" id="UP001164746"/>
    </source>
</evidence>
<dbReference type="EMBL" id="CP111028">
    <property type="protein sequence ID" value="WAR31026.1"/>
    <property type="molecule type" value="Genomic_DNA"/>
</dbReference>
<gene>
    <name evidence="2" type="ORF">MAR_033568</name>
</gene>
<protein>
    <submittedName>
        <fullName evidence="2">Uncharacterized protein</fullName>
    </submittedName>
</protein>
<evidence type="ECO:0000256" key="1">
    <source>
        <dbReference type="SAM" id="MobiDB-lite"/>
    </source>
</evidence>
<proteinExistence type="predicted"/>
<reference evidence="2" key="1">
    <citation type="submission" date="2022-11" db="EMBL/GenBank/DDBJ databases">
        <title>Centuries of genome instability and evolution in soft-shell clam transmissible cancer (bioRxiv).</title>
        <authorList>
            <person name="Hart S.F.M."/>
            <person name="Yonemitsu M.A."/>
            <person name="Giersch R.M."/>
            <person name="Beal B.F."/>
            <person name="Arriagada G."/>
            <person name="Davis B.W."/>
            <person name="Ostrander E.A."/>
            <person name="Goff S.P."/>
            <person name="Metzger M.J."/>
        </authorList>
    </citation>
    <scope>NUCLEOTIDE SEQUENCE</scope>
    <source>
        <strain evidence="2">MELC-2E11</strain>
        <tissue evidence="2">Siphon/mantle</tissue>
    </source>
</reference>
<feature type="region of interest" description="Disordered" evidence="1">
    <location>
        <begin position="19"/>
        <end position="69"/>
    </location>
</feature>
<organism evidence="2 3">
    <name type="scientific">Mya arenaria</name>
    <name type="common">Soft-shell clam</name>
    <dbReference type="NCBI Taxonomy" id="6604"/>
    <lineage>
        <taxon>Eukaryota</taxon>
        <taxon>Metazoa</taxon>
        <taxon>Spiralia</taxon>
        <taxon>Lophotrochozoa</taxon>
        <taxon>Mollusca</taxon>
        <taxon>Bivalvia</taxon>
        <taxon>Autobranchia</taxon>
        <taxon>Heteroconchia</taxon>
        <taxon>Euheterodonta</taxon>
        <taxon>Imparidentia</taxon>
        <taxon>Neoheterodontei</taxon>
        <taxon>Myida</taxon>
        <taxon>Myoidea</taxon>
        <taxon>Myidae</taxon>
        <taxon>Mya</taxon>
    </lineage>
</organism>
<evidence type="ECO:0000313" key="2">
    <source>
        <dbReference type="EMBL" id="WAR31026.1"/>
    </source>
</evidence>